<keyword evidence="7" id="KW-0072">Autophagy</keyword>
<keyword evidence="13" id="KW-1185">Reference proteome</keyword>
<dbReference type="PANTHER" id="PTHR13190:SF1">
    <property type="entry name" value="AUTOPHAGY-RELATED 2, ISOFORM A"/>
    <property type="match status" value="1"/>
</dbReference>
<dbReference type="GeneID" id="17254744"/>
<dbReference type="GO" id="GO:0034727">
    <property type="term" value="P:piecemeal microautophagy of the nucleus"/>
    <property type="evidence" value="ECO:0007669"/>
    <property type="project" value="TreeGrafter"/>
</dbReference>
<dbReference type="GO" id="GO:0000045">
    <property type="term" value="P:autophagosome assembly"/>
    <property type="evidence" value="ECO:0007669"/>
    <property type="project" value="TreeGrafter"/>
</dbReference>
<dbReference type="HOGENOM" id="CLU_812419_0_0_1"/>
<dbReference type="GO" id="GO:0000422">
    <property type="term" value="P:autophagy of mitochondrion"/>
    <property type="evidence" value="ECO:0007669"/>
    <property type="project" value="TreeGrafter"/>
</dbReference>
<dbReference type="GO" id="GO:0005789">
    <property type="term" value="C:endoplasmic reticulum membrane"/>
    <property type="evidence" value="ECO:0007669"/>
    <property type="project" value="UniProtKB-SubCell"/>
</dbReference>
<sequence>MQLVLSGLACESEEYSGGGEEAPSEWRLSVQLGALSLVDELARCEADSGQPGRESGRAAPLLFFAADDASLRPKEHPCLLVVSLSQCDGGIRLFLRLQPVRLRVSQLSLAFLLDFATTTTAAAAAAAAAAGGDAGRGGGGGGAGGVGVFVELCDVRPLYLRVDYLVTLASFSSLYAFGATPSSRQLLHLIPVSDVRITLGRLRLRGLTSWAALEAAVAEEWQPQLLAQLHRYVAGVTPLRSMVNVARGLRELLLAPLRPSPIRGLRHGGDALARSLLEEGLGLTSRVLSFLQLLLEQLDVAVGEASVVHAPLRRAIEQAALVTGSPSEGTRLAAPNQQCSMQ</sequence>
<dbReference type="GO" id="GO:0043495">
    <property type="term" value="F:protein-membrane adaptor activity"/>
    <property type="evidence" value="ECO:0007669"/>
    <property type="project" value="TreeGrafter"/>
</dbReference>
<evidence type="ECO:0000256" key="8">
    <source>
        <dbReference type="ARBA" id="ARBA00023055"/>
    </source>
</evidence>
<evidence type="ECO:0000256" key="1">
    <source>
        <dbReference type="ARBA" id="ARBA00004406"/>
    </source>
</evidence>
<evidence type="ECO:0000256" key="4">
    <source>
        <dbReference type="ARBA" id="ARBA00018070"/>
    </source>
</evidence>
<dbReference type="EnsemblProtists" id="EOD08572">
    <property type="protein sequence ID" value="EOD08572"/>
    <property type="gene ID" value="EMIHUDRAFT_438258"/>
</dbReference>
<evidence type="ECO:0000256" key="3">
    <source>
        <dbReference type="ARBA" id="ARBA00009714"/>
    </source>
</evidence>
<comment type="catalytic activity">
    <reaction evidence="10">
        <text>a 1,2-diacyl-sn-glycero-3-phospho-L-serine(in) = a 1,2-diacyl-sn-glycero-3-phospho-L-serine(out)</text>
        <dbReference type="Rhea" id="RHEA:38663"/>
        <dbReference type="ChEBI" id="CHEBI:57262"/>
    </reaction>
</comment>
<evidence type="ECO:0000256" key="6">
    <source>
        <dbReference type="ARBA" id="ARBA00022824"/>
    </source>
</evidence>
<proteinExistence type="inferred from homology"/>
<comment type="catalytic activity">
    <reaction evidence="11">
        <text>a 1,2-diacyl-sn-glycero-3-phosphoethanolamine(in) = a 1,2-diacyl-sn-glycero-3-phosphoethanolamine(out)</text>
        <dbReference type="Rhea" id="RHEA:38895"/>
        <dbReference type="ChEBI" id="CHEBI:64612"/>
    </reaction>
</comment>
<reference evidence="12" key="2">
    <citation type="submission" date="2024-10" db="UniProtKB">
        <authorList>
            <consortium name="EnsemblProtists"/>
        </authorList>
    </citation>
    <scope>IDENTIFICATION</scope>
</reference>
<dbReference type="PANTHER" id="PTHR13190">
    <property type="entry name" value="AUTOPHAGY-RELATED 2, ISOFORM A"/>
    <property type="match status" value="1"/>
</dbReference>
<keyword evidence="5" id="KW-0813">Transport</keyword>
<dbReference type="GO" id="GO:0061908">
    <property type="term" value="C:phagophore"/>
    <property type="evidence" value="ECO:0007669"/>
    <property type="project" value="TreeGrafter"/>
</dbReference>
<organism evidence="12 13">
    <name type="scientific">Emiliania huxleyi (strain CCMP1516)</name>
    <dbReference type="NCBI Taxonomy" id="280463"/>
    <lineage>
        <taxon>Eukaryota</taxon>
        <taxon>Haptista</taxon>
        <taxon>Haptophyta</taxon>
        <taxon>Prymnesiophyceae</taxon>
        <taxon>Isochrysidales</taxon>
        <taxon>Noelaerhabdaceae</taxon>
        <taxon>Emiliania</taxon>
    </lineage>
</organism>
<dbReference type="AlphaFoldDB" id="A0A0D3IBD7"/>
<dbReference type="GO" id="GO:0032266">
    <property type="term" value="F:phosphatidylinositol-3-phosphate binding"/>
    <property type="evidence" value="ECO:0007669"/>
    <property type="project" value="TreeGrafter"/>
</dbReference>
<keyword evidence="9" id="KW-0472">Membrane</keyword>
<evidence type="ECO:0000256" key="9">
    <source>
        <dbReference type="ARBA" id="ARBA00023136"/>
    </source>
</evidence>
<dbReference type="eggNOG" id="ENOG502T128">
    <property type="taxonomic scope" value="Eukaryota"/>
</dbReference>
<evidence type="ECO:0000256" key="2">
    <source>
        <dbReference type="ARBA" id="ARBA00004623"/>
    </source>
</evidence>
<accession>A0A0D3IBD7</accession>
<dbReference type="Proteomes" id="UP000013827">
    <property type="component" value="Unassembled WGS sequence"/>
</dbReference>
<protein>
    <recommendedName>
        <fullName evidence="4">Autophagy-related protein 2</fullName>
    </recommendedName>
</protein>
<evidence type="ECO:0000313" key="13">
    <source>
        <dbReference type="Proteomes" id="UP000013827"/>
    </source>
</evidence>
<dbReference type="InterPro" id="IPR026849">
    <property type="entry name" value="ATG2"/>
</dbReference>
<dbReference type="GO" id="GO:0061709">
    <property type="term" value="P:reticulophagy"/>
    <property type="evidence" value="ECO:0007669"/>
    <property type="project" value="TreeGrafter"/>
</dbReference>
<dbReference type="STRING" id="2903.R1BGX8"/>
<name>A0A0D3IBD7_EMIH1</name>
<evidence type="ECO:0000256" key="5">
    <source>
        <dbReference type="ARBA" id="ARBA00022448"/>
    </source>
</evidence>
<comment type="similarity">
    <text evidence="3">Belongs to the ATG2 family.</text>
</comment>
<dbReference type="PaxDb" id="2903-EOD08572"/>
<evidence type="ECO:0000313" key="12">
    <source>
        <dbReference type="EnsemblProtists" id="EOD08572"/>
    </source>
</evidence>
<keyword evidence="6" id="KW-0256">Endoplasmic reticulum</keyword>
<dbReference type="GO" id="GO:0006869">
    <property type="term" value="P:lipid transport"/>
    <property type="evidence" value="ECO:0007669"/>
    <property type="project" value="UniProtKB-KW"/>
</dbReference>
<dbReference type="GO" id="GO:0034045">
    <property type="term" value="C:phagophore assembly site membrane"/>
    <property type="evidence" value="ECO:0007669"/>
    <property type="project" value="UniProtKB-SubCell"/>
</dbReference>
<comment type="subcellular location">
    <subcellularLocation>
        <location evidence="1">Endoplasmic reticulum membrane</location>
        <topology evidence="1">Peripheral membrane protein</topology>
    </subcellularLocation>
    <subcellularLocation>
        <location evidence="2">Preautophagosomal structure membrane</location>
        <topology evidence="2">Peripheral membrane protein</topology>
    </subcellularLocation>
</comment>
<evidence type="ECO:0000256" key="11">
    <source>
        <dbReference type="ARBA" id="ARBA00024615"/>
    </source>
</evidence>
<reference evidence="13" key="1">
    <citation type="journal article" date="2013" name="Nature">
        <title>Pan genome of the phytoplankton Emiliania underpins its global distribution.</title>
        <authorList>
            <person name="Read B.A."/>
            <person name="Kegel J."/>
            <person name="Klute M.J."/>
            <person name="Kuo A."/>
            <person name="Lefebvre S.C."/>
            <person name="Maumus F."/>
            <person name="Mayer C."/>
            <person name="Miller J."/>
            <person name="Monier A."/>
            <person name="Salamov A."/>
            <person name="Young J."/>
            <person name="Aguilar M."/>
            <person name="Claverie J.M."/>
            <person name="Frickenhaus S."/>
            <person name="Gonzalez K."/>
            <person name="Herman E.K."/>
            <person name="Lin Y.C."/>
            <person name="Napier J."/>
            <person name="Ogata H."/>
            <person name="Sarno A.F."/>
            <person name="Shmutz J."/>
            <person name="Schroeder D."/>
            <person name="de Vargas C."/>
            <person name="Verret F."/>
            <person name="von Dassow P."/>
            <person name="Valentin K."/>
            <person name="Van de Peer Y."/>
            <person name="Wheeler G."/>
            <person name="Dacks J.B."/>
            <person name="Delwiche C.F."/>
            <person name="Dyhrman S.T."/>
            <person name="Glockner G."/>
            <person name="John U."/>
            <person name="Richards T."/>
            <person name="Worden A.Z."/>
            <person name="Zhang X."/>
            <person name="Grigoriev I.V."/>
            <person name="Allen A.E."/>
            <person name="Bidle K."/>
            <person name="Borodovsky M."/>
            <person name="Bowler C."/>
            <person name="Brownlee C."/>
            <person name="Cock J.M."/>
            <person name="Elias M."/>
            <person name="Gladyshev V.N."/>
            <person name="Groth M."/>
            <person name="Guda C."/>
            <person name="Hadaegh A."/>
            <person name="Iglesias-Rodriguez M.D."/>
            <person name="Jenkins J."/>
            <person name="Jones B.M."/>
            <person name="Lawson T."/>
            <person name="Leese F."/>
            <person name="Lindquist E."/>
            <person name="Lobanov A."/>
            <person name="Lomsadze A."/>
            <person name="Malik S.B."/>
            <person name="Marsh M.E."/>
            <person name="Mackinder L."/>
            <person name="Mock T."/>
            <person name="Mueller-Roeber B."/>
            <person name="Pagarete A."/>
            <person name="Parker M."/>
            <person name="Probert I."/>
            <person name="Quesneville H."/>
            <person name="Raines C."/>
            <person name="Rensing S.A."/>
            <person name="Riano-Pachon D.M."/>
            <person name="Richier S."/>
            <person name="Rokitta S."/>
            <person name="Shiraiwa Y."/>
            <person name="Soanes D.M."/>
            <person name="van der Giezen M."/>
            <person name="Wahlund T.M."/>
            <person name="Williams B."/>
            <person name="Wilson W."/>
            <person name="Wolfe G."/>
            <person name="Wurch L.L."/>
        </authorList>
    </citation>
    <scope>NUCLEOTIDE SEQUENCE</scope>
</reference>
<dbReference type="GO" id="GO:0061723">
    <property type="term" value="P:glycophagy"/>
    <property type="evidence" value="ECO:0007669"/>
    <property type="project" value="TreeGrafter"/>
</dbReference>
<dbReference type="KEGG" id="ehx:EMIHUDRAFT_438258"/>
<dbReference type="RefSeq" id="XP_005761001.1">
    <property type="nucleotide sequence ID" value="XM_005760944.1"/>
</dbReference>
<evidence type="ECO:0000256" key="7">
    <source>
        <dbReference type="ARBA" id="ARBA00023006"/>
    </source>
</evidence>
<dbReference type="Pfam" id="PF13329">
    <property type="entry name" value="ATG2_CAD"/>
    <property type="match status" value="1"/>
</dbReference>
<evidence type="ECO:0000256" key="10">
    <source>
        <dbReference type="ARBA" id="ARBA00024479"/>
    </source>
</evidence>
<keyword evidence="8" id="KW-0445">Lipid transport</keyword>